<feature type="compositionally biased region" description="Polar residues" evidence="1">
    <location>
        <begin position="59"/>
        <end position="74"/>
    </location>
</feature>
<keyword evidence="4" id="KW-1185">Reference proteome</keyword>
<evidence type="ECO:0000313" key="2">
    <source>
        <dbReference type="EMBL" id="KZP05737.1"/>
    </source>
</evidence>
<reference evidence="3 4" key="1">
    <citation type="journal article" date="2016" name="Mol. Biol. Evol.">
        <title>Comparative Genomics of Early-Diverging Mushroom-Forming Fungi Provides Insights into the Origins of Lignocellulose Decay Capabilities.</title>
        <authorList>
            <person name="Nagy L.G."/>
            <person name="Riley R."/>
            <person name="Tritt A."/>
            <person name="Adam C."/>
            <person name="Daum C."/>
            <person name="Floudas D."/>
            <person name="Sun H."/>
            <person name="Yadav J.S."/>
            <person name="Pangilinan J."/>
            <person name="Larsson K.H."/>
            <person name="Matsuura K."/>
            <person name="Barry K."/>
            <person name="Labutti K."/>
            <person name="Kuo R."/>
            <person name="Ohm R.A."/>
            <person name="Bhattacharya S.S."/>
            <person name="Shirouzu T."/>
            <person name="Yoshinaga Y."/>
            <person name="Martin F.M."/>
            <person name="Grigoriev I.V."/>
            <person name="Hibbett D.S."/>
        </authorList>
    </citation>
    <scope>NUCLEOTIDE SEQUENCE [LARGE SCALE GENOMIC DNA]</scope>
    <source>
        <strain evidence="3 4">CBS 109695</strain>
    </source>
</reference>
<feature type="compositionally biased region" description="Basic and acidic residues" evidence="1">
    <location>
        <begin position="77"/>
        <end position="86"/>
    </location>
</feature>
<feature type="region of interest" description="Disordered" evidence="1">
    <location>
        <begin position="59"/>
        <end position="86"/>
    </location>
</feature>
<dbReference type="EMBL" id="KV417821">
    <property type="protein sequence ID" value="KZP05737.1"/>
    <property type="molecule type" value="Genomic_DNA"/>
</dbReference>
<evidence type="ECO:0000256" key="1">
    <source>
        <dbReference type="SAM" id="MobiDB-lite"/>
    </source>
</evidence>
<accession>A0A166D2W1</accession>
<organism evidence="3 4">
    <name type="scientific">Athelia psychrophila</name>
    <dbReference type="NCBI Taxonomy" id="1759441"/>
    <lineage>
        <taxon>Eukaryota</taxon>
        <taxon>Fungi</taxon>
        <taxon>Dikarya</taxon>
        <taxon>Basidiomycota</taxon>
        <taxon>Agaricomycotina</taxon>
        <taxon>Agaricomycetes</taxon>
        <taxon>Agaricomycetidae</taxon>
        <taxon>Atheliales</taxon>
        <taxon>Atheliaceae</taxon>
        <taxon>Athelia</taxon>
    </lineage>
</organism>
<proteinExistence type="predicted"/>
<dbReference type="Proteomes" id="UP000076532">
    <property type="component" value="Unassembled WGS sequence"/>
</dbReference>
<evidence type="ECO:0000313" key="4">
    <source>
        <dbReference type="Proteomes" id="UP000076532"/>
    </source>
</evidence>
<protein>
    <submittedName>
        <fullName evidence="3">Uncharacterized protein</fullName>
    </submittedName>
</protein>
<name>A0A166D2W1_9AGAM</name>
<dbReference type="EMBL" id="KV417620">
    <property type="protein sequence ID" value="KZP14255.1"/>
    <property type="molecule type" value="Genomic_DNA"/>
</dbReference>
<dbReference type="AlphaFoldDB" id="A0A166D2W1"/>
<gene>
    <name evidence="3" type="ORF">FIBSPDRAFT_868484</name>
    <name evidence="2" type="ORF">FIBSPDRAFT_877186</name>
</gene>
<sequence>MGMLRIAGEGAGSGSELQAISDKTRAFYKKLPEYAVDCMTELSTAIQLGATRLRAKSQGTLNDANEVQNKSQLPGTRLERPSVRVN</sequence>
<evidence type="ECO:0000313" key="3">
    <source>
        <dbReference type="EMBL" id="KZP14255.1"/>
    </source>
</evidence>